<evidence type="ECO:0000313" key="1">
    <source>
        <dbReference type="EMBL" id="KAF2891276.1"/>
    </source>
</evidence>
<comment type="caution">
    <text evidence="1">The sequence shown here is derived from an EMBL/GenBank/DDBJ whole genome shotgun (WGS) entry which is preliminary data.</text>
</comment>
<evidence type="ECO:0000313" key="2">
    <source>
        <dbReference type="Proteomes" id="UP000801492"/>
    </source>
</evidence>
<dbReference type="Proteomes" id="UP000801492">
    <property type="component" value="Unassembled WGS sequence"/>
</dbReference>
<protein>
    <submittedName>
        <fullName evidence="1">Uncharacterized protein</fullName>
    </submittedName>
</protein>
<dbReference type="OrthoDB" id="93990at2759"/>
<name>A0A8K0CTD3_IGNLU</name>
<dbReference type="AlphaFoldDB" id="A0A8K0CTD3"/>
<sequence length="117" mass="13208">MQKDLGASADRIMIFGKEANLRFPSACGTWLVDGTFKVSPSLFDQAVYRKLHSLPEVLHQYSNDPEFAHQIHQLNALAFIPPDDAQLVYDVLMDEPFFVADGIQTLLVESTTYFELT</sequence>
<accession>A0A8K0CTD3</accession>
<dbReference type="EMBL" id="VTPC01035103">
    <property type="protein sequence ID" value="KAF2891276.1"/>
    <property type="molecule type" value="Genomic_DNA"/>
</dbReference>
<gene>
    <name evidence="1" type="ORF">ILUMI_14897</name>
</gene>
<proteinExistence type="predicted"/>
<reference evidence="1" key="1">
    <citation type="submission" date="2019-08" db="EMBL/GenBank/DDBJ databases">
        <title>The genome of the North American firefly Photinus pyralis.</title>
        <authorList>
            <consortium name="Photinus pyralis genome working group"/>
            <person name="Fallon T.R."/>
            <person name="Sander Lower S.E."/>
            <person name="Weng J.-K."/>
        </authorList>
    </citation>
    <scope>NUCLEOTIDE SEQUENCE</scope>
    <source>
        <strain evidence="1">TRF0915ILg1</strain>
        <tissue evidence="1">Whole body</tissue>
    </source>
</reference>
<organism evidence="1 2">
    <name type="scientific">Ignelater luminosus</name>
    <name type="common">Cucubano</name>
    <name type="synonym">Pyrophorus luminosus</name>
    <dbReference type="NCBI Taxonomy" id="2038154"/>
    <lineage>
        <taxon>Eukaryota</taxon>
        <taxon>Metazoa</taxon>
        <taxon>Ecdysozoa</taxon>
        <taxon>Arthropoda</taxon>
        <taxon>Hexapoda</taxon>
        <taxon>Insecta</taxon>
        <taxon>Pterygota</taxon>
        <taxon>Neoptera</taxon>
        <taxon>Endopterygota</taxon>
        <taxon>Coleoptera</taxon>
        <taxon>Polyphaga</taxon>
        <taxon>Elateriformia</taxon>
        <taxon>Elateroidea</taxon>
        <taxon>Elateridae</taxon>
        <taxon>Agrypninae</taxon>
        <taxon>Pyrophorini</taxon>
        <taxon>Ignelater</taxon>
    </lineage>
</organism>
<keyword evidence="2" id="KW-1185">Reference proteome</keyword>